<evidence type="ECO:0000313" key="1">
    <source>
        <dbReference type="EMBL" id="VVN72614.1"/>
    </source>
</evidence>
<protein>
    <submittedName>
        <fullName evidence="1">Uncharacterized protein</fullName>
    </submittedName>
</protein>
<dbReference type="AlphaFoldDB" id="A0A5E7A6Y4"/>
<sequence>MPSFHEEEVLRSGTAGVFRLHSLILNIESLNELSPEWANLDDESALPLVVALHAHEYIHYLHNLTTRAGLGCLTDILLLVLPLRAQKVDDNTGSDTHGTQGVQLRATFDSLRRLKGYVKHIPPKYQWRRVTRWEFSPVNPGQLRVPAVVIDHEQQVEFDVTAIFDDGDELQFTFSPGLEFITEGIAYEIDRDIRMRAGVSRFGVDTNTPAFPYLAFGPLLEFLAGGEVPADQRVILGTLALLAPSPSVALTSLSELQGCEEGTSGAILFTAIVNDILNGFSNYSELFRDWHIPMFYKIFAGSEILSKGMQVYEKLMLKGLSSRRQRQLLELAFLREPMTVKNFNNIAANLLERVVFQRKLGAELEIRWEGAKGSVVTMSADMHEAFAVLQSCIHYVQQHLKDTHLETQAPLRPTQCPFSGACTVEHRAGNPEICRSTPWEAKNIGEDGAICTYQAGVDAFRSILAPQPALQDDSLPF</sequence>
<dbReference type="Proteomes" id="UP000325375">
    <property type="component" value="Unassembled WGS sequence"/>
</dbReference>
<gene>
    <name evidence="1" type="ORF">PS718_00517</name>
</gene>
<reference evidence="1 2" key="1">
    <citation type="submission" date="2019-09" db="EMBL/GenBank/DDBJ databases">
        <authorList>
            <person name="Chandra G."/>
            <person name="Truman W A."/>
        </authorList>
    </citation>
    <scope>NUCLEOTIDE SEQUENCE [LARGE SCALE GENOMIC DNA]</scope>
    <source>
        <strain evidence="1">PS718</strain>
    </source>
</reference>
<accession>A0A5E7A6Y4</accession>
<proteinExistence type="predicted"/>
<name>A0A5E7A6Y4_PSEFL</name>
<organism evidence="1 2">
    <name type="scientific">Pseudomonas fluorescens</name>
    <dbReference type="NCBI Taxonomy" id="294"/>
    <lineage>
        <taxon>Bacteria</taxon>
        <taxon>Pseudomonadati</taxon>
        <taxon>Pseudomonadota</taxon>
        <taxon>Gammaproteobacteria</taxon>
        <taxon>Pseudomonadales</taxon>
        <taxon>Pseudomonadaceae</taxon>
        <taxon>Pseudomonas</taxon>
    </lineage>
</organism>
<dbReference type="RefSeq" id="WP_150601544.1">
    <property type="nucleotide sequence ID" value="NZ_CABVHX010000002.1"/>
</dbReference>
<evidence type="ECO:0000313" key="2">
    <source>
        <dbReference type="Proteomes" id="UP000325375"/>
    </source>
</evidence>
<dbReference type="EMBL" id="CABVHX010000002">
    <property type="protein sequence ID" value="VVN72614.1"/>
    <property type="molecule type" value="Genomic_DNA"/>
</dbReference>